<reference evidence="1 2" key="1">
    <citation type="journal article" date="2010" name="Int. J. Syst. Evol. Microbiol.">
        <title>Bacillus horneckiae sp. nov., isolated from a spacecraft-assembly clean room.</title>
        <authorList>
            <person name="Vaishampayan P."/>
            <person name="Probst A."/>
            <person name="Krishnamurthi S."/>
            <person name="Ghosh S."/>
            <person name="Osman S."/>
            <person name="McDowall A."/>
            <person name="Ruckmani A."/>
            <person name="Mayilraj S."/>
            <person name="Venkateswaran K."/>
        </authorList>
    </citation>
    <scope>NUCLEOTIDE SEQUENCE [LARGE SCALE GENOMIC DNA]</scope>
    <source>
        <strain evidence="2">1PO1SC</strain>
    </source>
</reference>
<comment type="caution">
    <text evidence="1">The sequence shown here is derived from an EMBL/GenBank/DDBJ whole genome shotgun (WGS) entry which is preliminary data.</text>
</comment>
<dbReference type="RefSeq" id="WP_066196686.1">
    <property type="nucleotide sequence ID" value="NZ_JARMMB010000049.1"/>
</dbReference>
<name>A0A2N0Z8V2_9BACI</name>
<keyword evidence="2" id="KW-1185">Reference proteome</keyword>
<evidence type="ECO:0000313" key="2">
    <source>
        <dbReference type="Proteomes" id="UP000233343"/>
    </source>
</evidence>
<organism evidence="1 2">
    <name type="scientific">Cytobacillus horneckiae</name>
    <dbReference type="NCBI Taxonomy" id="549687"/>
    <lineage>
        <taxon>Bacteria</taxon>
        <taxon>Bacillati</taxon>
        <taxon>Bacillota</taxon>
        <taxon>Bacilli</taxon>
        <taxon>Bacillales</taxon>
        <taxon>Bacillaceae</taxon>
        <taxon>Cytobacillus</taxon>
    </lineage>
</organism>
<sequence>MDIKKRMDLIKSRVEQIEEKSIDGRANINVYTISNDIEWFCHVIHLQQEDIESLKKVNLRYFKALNEIEPIHKSGRVKQIAREALGNKR</sequence>
<proteinExistence type="predicted"/>
<accession>A0A2N0Z8V2</accession>
<evidence type="ECO:0000313" key="1">
    <source>
        <dbReference type="EMBL" id="PKG25941.1"/>
    </source>
</evidence>
<gene>
    <name evidence="1" type="ORF">CWS20_26560</name>
</gene>
<dbReference type="EMBL" id="PISD01000084">
    <property type="protein sequence ID" value="PKG25941.1"/>
    <property type="molecule type" value="Genomic_DNA"/>
</dbReference>
<dbReference type="AlphaFoldDB" id="A0A2N0Z8V2"/>
<dbReference type="Proteomes" id="UP000233343">
    <property type="component" value="Unassembled WGS sequence"/>
</dbReference>
<protein>
    <submittedName>
        <fullName evidence="1">Uncharacterized protein</fullName>
    </submittedName>
</protein>